<evidence type="ECO:0000313" key="9">
    <source>
        <dbReference type="EMBL" id="TMN23862.1"/>
    </source>
</evidence>
<evidence type="ECO:0000256" key="7">
    <source>
        <dbReference type="SAM" id="Phobius"/>
    </source>
</evidence>
<protein>
    <submittedName>
        <fullName evidence="9">MgtC/SapB family protein</fullName>
    </submittedName>
</protein>
<feature type="transmembrane region" description="Helical" evidence="7">
    <location>
        <begin position="12"/>
        <end position="29"/>
    </location>
</feature>
<dbReference type="AlphaFoldDB" id="A0A5S3QPF3"/>
<keyword evidence="4 7" id="KW-0812">Transmembrane</keyword>
<evidence type="ECO:0000256" key="6">
    <source>
        <dbReference type="ARBA" id="ARBA00023136"/>
    </source>
</evidence>
<dbReference type="InterPro" id="IPR003416">
    <property type="entry name" value="MgtC/SapB/SrpB/YhiD_fam"/>
</dbReference>
<feature type="transmembrane region" description="Helical" evidence="7">
    <location>
        <begin position="79"/>
        <end position="96"/>
    </location>
</feature>
<gene>
    <name evidence="9" type="ORF">FFL34_11295</name>
</gene>
<evidence type="ECO:0000256" key="4">
    <source>
        <dbReference type="ARBA" id="ARBA00022692"/>
    </source>
</evidence>
<dbReference type="PANTHER" id="PTHR33778:SF1">
    <property type="entry name" value="MAGNESIUM TRANSPORTER YHID-RELATED"/>
    <property type="match status" value="1"/>
</dbReference>
<reference evidence="9 10" key="1">
    <citation type="submission" date="2019-05" db="EMBL/GenBank/DDBJ databases">
        <title>Genomic analysis of Lentibacillus sp. NKC220-2.</title>
        <authorList>
            <person name="Oh Y.J."/>
        </authorList>
    </citation>
    <scope>NUCLEOTIDE SEQUENCE [LARGE SCALE GENOMIC DNA]</scope>
    <source>
        <strain evidence="9 10">NKC220-2</strain>
    </source>
</reference>
<dbReference type="Pfam" id="PF02308">
    <property type="entry name" value="MgtC"/>
    <property type="match status" value="1"/>
</dbReference>
<evidence type="ECO:0000256" key="3">
    <source>
        <dbReference type="ARBA" id="ARBA00022475"/>
    </source>
</evidence>
<sequence>MIITQLFYEYEIFFRILISASLGFILGWDRTSKNKPAGMKTFPYVAVACSLITIVSIESVEQYNIQNVDNGLRMDPMRLAAQIVSGLGFLGAGVILKNGLKIQGLTSAAMIFFVGGVGIGIGAGFYSIVIFATFVTIVLAKIGMFFEKHDIGRMGSIKGKRWFRWRKNKQVDKERQSL</sequence>
<keyword evidence="3" id="KW-1003">Cell membrane</keyword>
<dbReference type="GO" id="GO:0005886">
    <property type="term" value="C:plasma membrane"/>
    <property type="evidence" value="ECO:0007669"/>
    <property type="project" value="UniProtKB-SubCell"/>
</dbReference>
<organism evidence="9 10">
    <name type="scientific">Lentibacillus cibarius</name>
    <dbReference type="NCBI Taxonomy" id="2583219"/>
    <lineage>
        <taxon>Bacteria</taxon>
        <taxon>Bacillati</taxon>
        <taxon>Bacillota</taxon>
        <taxon>Bacilli</taxon>
        <taxon>Bacillales</taxon>
        <taxon>Bacillaceae</taxon>
        <taxon>Lentibacillus</taxon>
    </lineage>
</organism>
<proteinExistence type="inferred from homology"/>
<evidence type="ECO:0000256" key="5">
    <source>
        <dbReference type="ARBA" id="ARBA00022989"/>
    </source>
</evidence>
<comment type="subcellular location">
    <subcellularLocation>
        <location evidence="1">Cell membrane</location>
        <topology evidence="1">Multi-pass membrane protein</topology>
    </subcellularLocation>
</comment>
<evidence type="ECO:0000256" key="2">
    <source>
        <dbReference type="ARBA" id="ARBA00009298"/>
    </source>
</evidence>
<keyword evidence="6 7" id="KW-0472">Membrane</keyword>
<feature type="domain" description="MgtC/SapB/SrpB/YhiD N-terminal" evidence="8">
    <location>
        <begin position="16"/>
        <end position="143"/>
    </location>
</feature>
<comment type="caution">
    <text evidence="9">The sequence shown here is derived from an EMBL/GenBank/DDBJ whole genome shotgun (WGS) entry which is preliminary data.</text>
</comment>
<name>A0A5S3QPF3_9BACI</name>
<dbReference type="PANTHER" id="PTHR33778">
    <property type="entry name" value="PROTEIN MGTC"/>
    <property type="match status" value="1"/>
</dbReference>
<dbReference type="InterPro" id="IPR049177">
    <property type="entry name" value="MgtC_SapB_SrpB_YhiD_N"/>
</dbReference>
<dbReference type="PRINTS" id="PR01837">
    <property type="entry name" value="MGTCSAPBPROT"/>
</dbReference>
<evidence type="ECO:0000259" key="8">
    <source>
        <dbReference type="Pfam" id="PF02308"/>
    </source>
</evidence>
<comment type="similarity">
    <text evidence="2">Belongs to the MgtC/SapB family.</text>
</comment>
<evidence type="ECO:0000256" key="1">
    <source>
        <dbReference type="ARBA" id="ARBA00004651"/>
    </source>
</evidence>
<keyword evidence="5 7" id="KW-1133">Transmembrane helix</keyword>
<dbReference type="OrthoDB" id="9811198at2"/>
<feature type="transmembrane region" description="Helical" evidence="7">
    <location>
        <begin position="41"/>
        <end position="59"/>
    </location>
</feature>
<accession>A0A5S3QPF3</accession>
<dbReference type="Proteomes" id="UP000306980">
    <property type="component" value="Unassembled WGS sequence"/>
</dbReference>
<dbReference type="EMBL" id="VCIA01000001">
    <property type="protein sequence ID" value="TMN23862.1"/>
    <property type="molecule type" value="Genomic_DNA"/>
</dbReference>
<evidence type="ECO:0000313" key="10">
    <source>
        <dbReference type="Proteomes" id="UP000306980"/>
    </source>
</evidence>